<protein>
    <submittedName>
        <fullName evidence="1">Uncharacterized protein</fullName>
    </submittedName>
</protein>
<dbReference type="eggNOG" id="arCOG05603">
    <property type="taxonomic scope" value="Archaea"/>
</dbReference>
<proteinExistence type="predicted"/>
<reference evidence="1" key="1">
    <citation type="submission" date="2007-02" db="EMBL/GenBank/DDBJ databases">
        <title>Complete sequence of Pyrobaculum calidifontis JCM 11548.</title>
        <authorList>
            <consortium name="US DOE Joint Genome Institute"/>
            <person name="Copeland A."/>
            <person name="Lucas S."/>
            <person name="Lapidus A."/>
            <person name="Barry K."/>
            <person name="Glavina del Rio T."/>
            <person name="Dalin E."/>
            <person name="Tice H."/>
            <person name="Pitluck S."/>
            <person name="Chain P."/>
            <person name="Malfatti S."/>
            <person name="Shin M."/>
            <person name="Vergez L."/>
            <person name="Schmutz J."/>
            <person name="Larimer F."/>
            <person name="Land M."/>
            <person name="Hauser L."/>
            <person name="Kyrpides N."/>
            <person name="Mikhailova N."/>
            <person name="Cozen A.E."/>
            <person name="Fitz-Gibbon S.T."/>
            <person name="House C.H."/>
            <person name="Saltikov C."/>
            <person name="Lowe T.M."/>
            <person name="Richardson P."/>
        </authorList>
    </citation>
    <scope>NUCLEOTIDE SEQUENCE [LARGE SCALE GENOMIC DNA]</scope>
    <source>
        <strain evidence="1">JCM 11548</strain>
    </source>
</reference>
<sequence>MNNWVVFALGLAITAGVLFATLATGAYQREHLFKPYWEDPQKRQQILTTAAQVGIEVSRGNEGVVVVGYRDQIGAPNRQELLSVLNQLLKDAQGYTVYLAPWATDNATRQYLSLLYTGQLKPEDYLRGVLTNATAQSPRVDQAARLADEVATAYGTYRPLGGQPAAPRPPIYVAIFRYDTTYVVYEPFTPGRDTTYSDWYKWVKTALENLRQGQGRTTP</sequence>
<dbReference type="RefSeq" id="WP_011849032.1">
    <property type="nucleotide sequence ID" value="NC_009073.1"/>
</dbReference>
<gene>
    <name evidence="1" type="ordered locus">Pcal_0340</name>
</gene>
<name>A3MT08_PYRCJ</name>
<dbReference type="Proteomes" id="UP000001431">
    <property type="component" value="Chromosome"/>
</dbReference>
<dbReference type="STRING" id="410359.Pcal_0340"/>
<keyword evidence="2" id="KW-1185">Reference proteome</keyword>
<dbReference type="EMBL" id="CP000561">
    <property type="protein sequence ID" value="ABO07775.1"/>
    <property type="molecule type" value="Genomic_DNA"/>
</dbReference>
<dbReference type="AlphaFoldDB" id="A3MT08"/>
<accession>A3MT08</accession>
<dbReference type="HOGENOM" id="CLU_1227720_0_0_2"/>
<dbReference type="OrthoDB" id="27781at2157"/>
<dbReference type="KEGG" id="pcl:Pcal_0340"/>
<evidence type="ECO:0000313" key="1">
    <source>
        <dbReference type="EMBL" id="ABO07775.1"/>
    </source>
</evidence>
<evidence type="ECO:0000313" key="2">
    <source>
        <dbReference type="Proteomes" id="UP000001431"/>
    </source>
</evidence>
<dbReference type="GeneID" id="4908498"/>
<organism evidence="1 2">
    <name type="scientific">Pyrobaculum calidifontis (strain DSM 21063 / JCM 11548 / VA1)</name>
    <dbReference type="NCBI Taxonomy" id="410359"/>
    <lineage>
        <taxon>Archaea</taxon>
        <taxon>Thermoproteota</taxon>
        <taxon>Thermoprotei</taxon>
        <taxon>Thermoproteales</taxon>
        <taxon>Thermoproteaceae</taxon>
        <taxon>Pyrobaculum</taxon>
    </lineage>
</organism>